<proteinExistence type="inferred from homology"/>
<feature type="transmembrane region" description="Helical" evidence="6">
    <location>
        <begin position="135"/>
        <end position="155"/>
    </location>
</feature>
<feature type="transmembrane region" description="Helical" evidence="6">
    <location>
        <begin position="482"/>
        <end position="504"/>
    </location>
</feature>
<keyword evidence="4 6" id="KW-1133">Transmembrane helix</keyword>
<dbReference type="InterPro" id="IPR000109">
    <property type="entry name" value="POT_fam"/>
</dbReference>
<keyword evidence="8" id="KW-1185">Reference proteome</keyword>
<evidence type="ECO:0000313" key="7">
    <source>
        <dbReference type="EMBL" id="KAF3322071.1"/>
    </source>
</evidence>
<evidence type="ECO:0000256" key="5">
    <source>
        <dbReference type="ARBA" id="ARBA00023136"/>
    </source>
</evidence>
<evidence type="ECO:0000256" key="4">
    <source>
        <dbReference type="ARBA" id="ARBA00022989"/>
    </source>
</evidence>
<dbReference type="AlphaFoldDB" id="A0A833QLR3"/>
<name>A0A833QLR3_9POAL</name>
<feature type="transmembrane region" description="Helical" evidence="6">
    <location>
        <begin position="202"/>
        <end position="222"/>
    </location>
</feature>
<feature type="transmembrane region" description="Helical" evidence="6">
    <location>
        <begin position="359"/>
        <end position="381"/>
    </location>
</feature>
<evidence type="ECO:0000256" key="6">
    <source>
        <dbReference type="SAM" id="Phobius"/>
    </source>
</evidence>
<dbReference type="Proteomes" id="UP000623129">
    <property type="component" value="Unassembled WGS sequence"/>
</dbReference>
<evidence type="ECO:0000256" key="2">
    <source>
        <dbReference type="ARBA" id="ARBA00005982"/>
    </source>
</evidence>
<keyword evidence="5 6" id="KW-0472">Membrane</keyword>
<feature type="transmembrane region" description="Helical" evidence="6">
    <location>
        <begin position="176"/>
        <end position="196"/>
    </location>
</feature>
<gene>
    <name evidence="7" type="ORF">FCM35_KLT13212</name>
</gene>
<evidence type="ECO:0000256" key="3">
    <source>
        <dbReference type="ARBA" id="ARBA00022692"/>
    </source>
</evidence>
<dbReference type="GO" id="GO:0016020">
    <property type="term" value="C:membrane"/>
    <property type="evidence" value="ECO:0007669"/>
    <property type="project" value="UniProtKB-SubCell"/>
</dbReference>
<feature type="transmembrane region" description="Helical" evidence="6">
    <location>
        <begin position="38"/>
        <end position="56"/>
    </location>
</feature>
<organism evidence="7 8">
    <name type="scientific">Carex littledalei</name>
    <dbReference type="NCBI Taxonomy" id="544730"/>
    <lineage>
        <taxon>Eukaryota</taxon>
        <taxon>Viridiplantae</taxon>
        <taxon>Streptophyta</taxon>
        <taxon>Embryophyta</taxon>
        <taxon>Tracheophyta</taxon>
        <taxon>Spermatophyta</taxon>
        <taxon>Magnoliopsida</taxon>
        <taxon>Liliopsida</taxon>
        <taxon>Poales</taxon>
        <taxon>Cyperaceae</taxon>
        <taxon>Cyperoideae</taxon>
        <taxon>Cariceae</taxon>
        <taxon>Carex</taxon>
        <taxon>Carex subgen. Euthyceras</taxon>
    </lineage>
</organism>
<comment type="caution">
    <text evidence="7">The sequence shown here is derived from an EMBL/GenBank/DDBJ whole genome shotgun (WGS) entry which is preliminary data.</text>
</comment>
<evidence type="ECO:0000256" key="1">
    <source>
        <dbReference type="ARBA" id="ARBA00004141"/>
    </source>
</evidence>
<accession>A0A833QLR3</accession>
<feature type="transmembrane region" description="Helical" evidence="6">
    <location>
        <begin position="524"/>
        <end position="543"/>
    </location>
</feature>
<comment type="subcellular location">
    <subcellularLocation>
        <location evidence="1">Membrane</location>
        <topology evidence="1">Multi-pass membrane protein</topology>
    </subcellularLocation>
</comment>
<feature type="transmembrane region" description="Helical" evidence="6">
    <location>
        <begin position="76"/>
        <end position="97"/>
    </location>
</feature>
<comment type="similarity">
    <text evidence="2">Belongs to the major facilitator superfamily. Proton-dependent oligopeptide transporter (POT/PTR) (TC 2.A.17) family.</text>
</comment>
<feature type="transmembrane region" description="Helical" evidence="6">
    <location>
        <begin position="402"/>
        <end position="422"/>
    </location>
</feature>
<keyword evidence="3 6" id="KW-0812">Transmembrane</keyword>
<dbReference type="Gene3D" id="1.20.1250.20">
    <property type="entry name" value="MFS general substrate transporter like domains"/>
    <property type="match status" value="1"/>
</dbReference>
<dbReference type="GO" id="GO:0022857">
    <property type="term" value="F:transmembrane transporter activity"/>
    <property type="evidence" value="ECO:0007669"/>
    <property type="project" value="InterPro"/>
</dbReference>
<dbReference type="EMBL" id="SWLB01000025">
    <property type="protein sequence ID" value="KAF3322071.1"/>
    <property type="molecule type" value="Genomic_DNA"/>
</dbReference>
<evidence type="ECO:0000313" key="8">
    <source>
        <dbReference type="Proteomes" id="UP000623129"/>
    </source>
</evidence>
<feature type="transmembrane region" description="Helical" evidence="6">
    <location>
        <begin position="104"/>
        <end position="123"/>
    </location>
</feature>
<dbReference type="InterPro" id="IPR036259">
    <property type="entry name" value="MFS_trans_sf"/>
</dbReference>
<dbReference type="OrthoDB" id="8904098at2759"/>
<protein>
    <submittedName>
        <fullName evidence="7">Protein NRT1/ PTR FAMILY 8.3-like protein</fullName>
    </submittedName>
</protein>
<dbReference type="Pfam" id="PF00854">
    <property type="entry name" value="PTR2"/>
    <property type="match status" value="1"/>
</dbReference>
<dbReference type="SUPFAM" id="SSF103473">
    <property type="entry name" value="MFS general substrate transporter"/>
    <property type="match status" value="2"/>
</dbReference>
<dbReference type="PANTHER" id="PTHR11654">
    <property type="entry name" value="OLIGOPEPTIDE TRANSPORTER-RELATED"/>
    <property type="match status" value="1"/>
</dbReference>
<reference evidence="7" key="1">
    <citation type="submission" date="2020-01" db="EMBL/GenBank/DDBJ databases">
        <title>Genome sequence of Kobresia littledalei, the first chromosome-level genome in the family Cyperaceae.</title>
        <authorList>
            <person name="Qu G."/>
        </authorList>
    </citation>
    <scope>NUCLEOTIDE SEQUENCE</scope>
    <source>
        <strain evidence="7">C.B.Clarke</strain>
        <tissue evidence="7">Leaf</tissue>
    </source>
</reference>
<sequence>MGSVDESRISLLVVEQNRNEEVGQNSSALKQQTGGWKASSLILVTELCLCIAFFGLSKNLVVYLKTELLEDNVTAATHASTWVGTCFLTTLIGAYVSDSYLGNYLSIMGFGIIYLSGMVTLTLSASLSNLKNSPFFTFMALYMISLGSGSIKPCLSGFGADQFDNTDTRAKSSFFSWYYLSIKIGGFIACTVIIWIQDNYGWTIGFGILTLLSGIAFLSFMAGSGYYRYRKPNGSPLTRLCQVIVAASRKYNMNFPEDNSLLYQAKEKSAIVQENEELEHTPGFSFLDKAAIVTTSDFSVSGAFNPWSLCPMSQVEELKSILNLLPIWPTFILFSSVLSHESLVFVEQGMVMDRHFGSFNIPPASLLSFNVLSFVVFAPIYEKIIVPVARRFSKIEGGMSHLQRAGIGLFFSILAMLSAAIVEAKRLQIARDEGLTHENVAVPMSIFWQIPQYILVGVGEVFNQVGMLEFFYDQAPDSMRSLCLALALLTVSLGSYATSLILTVVNQVTGWIPRNLNEGHLDRYFGLVAGLCLINLVVFAYCASRYRYKRK</sequence>